<dbReference type="Gene3D" id="2.100.10.30">
    <property type="entry name" value="Jacalin-like lectin domain"/>
    <property type="match status" value="1"/>
</dbReference>
<dbReference type="InterPro" id="IPR036404">
    <property type="entry name" value="Jacalin-like_lectin_dom_sf"/>
</dbReference>
<evidence type="ECO:0000313" key="3">
    <source>
        <dbReference type="EMBL" id="KAH6677755.1"/>
    </source>
</evidence>
<dbReference type="Pfam" id="PF12044">
    <property type="entry name" value="Metallopep"/>
    <property type="match status" value="1"/>
</dbReference>
<evidence type="ECO:0000259" key="2">
    <source>
        <dbReference type="PROSITE" id="PS51752"/>
    </source>
</evidence>
<gene>
    <name evidence="3" type="ORF">F5X68DRAFT_139325</name>
</gene>
<feature type="compositionally biased region" description="Basic and acidic residues" evidence="1">
    <location>
        <begin position="17"/>
        <end position="27"/>
    </location>
</feature>
<evidence type="ECO:0000313" key="4">
    <source>
        <dbReference type="Proteomes" id="UP000770015"/>
    </source>
</evidence>
<dbReference type="InterPro" id="IPR053002">
    <property type="entry name" value="Metalloproteinase_M10B"/>
</dbReference>
<dbReference type="GO" id="GO:0005737">
    <property type="term" value="C:cytoplasm"/>
    <property type="evidence" value="ECO:0007669"/>
    <property type="project" value="TreeGrafter"/>
</dbReference>
<dbReference type="AlphaFoldDB" id="A0A9P8V6N3"/>
<comment type="caution">
    <text evidence="3">The sequence shown here is derived from an EMBL/GenBank/DDBJ whole genome shotgun (WGS) entry which is preliminary data.</text>
</comment>
<dbReference type="OrthoDB" id="74460at2759"/>
<evidence type="ECO:0000256" key="1">
    <source>
        <dbReference type="SAM" id="MobiDB-lite"/>
    </source>
</evidence>
<reference evidence="3" key="1">
    <citation type="journal article" date="2021" name="Nat. Commun.">
        <title>Genetic determinants of endophytism in the Arabidopsis root mycobiome.</title>
        <authorList>
            <person name="Mesny F."/>
            <person name="Miyauchi S."/>
            <person name="Thiergart T."/>
            <person name="Pickel B."/>
            <person name="Atanasova L."/>
            <person name="Karlsson M."/>
            <person name="Huettel B."/>
            <person name="Barry K.W."/>
            <person name="Haridas S."/>
            <person name="Chen C."/>
            <person name="Bauer D."/>
            <person name="Andreopoulos W."/>
            <person name="Pangilinan J."/>
            <person name="LaButti K."/>
            <person name="Riley R."/>
            <person name="Lipzen A."/>
            <person name="Clum A."/>
            <person name="Drula E."/>
            <person name="Henrissat B."/>
            <person name="Kohler A."/>
            <person name="Grigoriev I.V."/>
            <person name="Martin F.M."/>
            <person name="Hacquard S."/>
        </authorList>
    </citation>
    <scope>NUCLEOTIDE SEQUENCE</scope>
    <source>
        <strain evidence="3">MPI-SDFR-AT-0117</strain>
    </source>
</reference>
<feature type="compositionally biased region" description="Low complexity" evidence="1">
    <location>
        <begin position="50"/>
        <end position="64"/>
    </location>
</feature>
<dbReference type="InterPro" id="IPR021917">
    <property type="entry name" value="Unchr_Zn-peptidase-like"/>
</dbReference>
<dbReference type="InterPro" id="IPR001229">
    <property type="entry name" value="Jacalin-like_lectin_dom"/>
</dbReference>
<feature type="domain" description="Jacalin-type lectin" evidence="2">
    <location>
        <begin position="637"/>
        <end position="784"/>
    </location>
</feature>
<dbReference type="PROSITE" id="PS51752">
    <property type="entry name" value="JACALIN_LECTIN"/>
    <property type="match status" value="1"/>
</dbReference>
<proteinExistence type="predicted"/>
<organism evidence="3 4">
    <name type="scientific">Plectosphaerella plurivora</name>
    <dbReference type="NCBI Taxonomy" id="936078"/>
    <lineage>
        <taxon>Eukaryota</taxon>
        <taxon>Fungi</taxon>
        <taxon>Dikarya</taxon>
        <taxon>Ascomycota</taxon>
        <taxon>Pezizomycotina</taxon>
        <taxon>Sordariomycetes</taxon>
        <taxon>Hypocreomycetidae</taxon>
        <taxon>Glomerellales</taxon>
        <taxon>Plectosphaerellaceae</taxon>
        <taxon>Plectosphaerella</taxon>
    </lineage>
</organism>
<name>A0A9P8V6N3_9PEZI</name>
<feature type="region of interest" description="Disordered" evidence="1">
    <location>
        <begin position="1"/>
        <end position="130"/>
    </location>
</feature>
<dbReference type="EMBL" id="JAGSXJ010000022">
    <property type="protein sequence ID" value="KAH6677755.1"/>
    <property type="molecule type" value="Genomic_DNA"/>
</dbReference>
<sequence length="784" mass="85890">MASSFLRDLRRRSRASFRSERSPEHSETQQWSPPPDHTSEKLRPPDQYNTDSSSDASRATAVTAGSVTPPSNHDSEPPLEMTPVQKPGISEPVSSPRPLINSSRNSVSGMSGLGAPATQGYANPPRSEYEPRFLNAPGARPVYQKAFILFGTVGDPSRHTVDDGFITVSSNTNHFPPVSWPVHGSHWKAVVYLEPGVNELKFTTWAPKLVNSSSSNPIHAAYLNINMIPPHCAPPLQLAIVLAADSPERFDSVPARIQKDGNDLCTATRKYRAAAYLWQAFVAEQMRRHGMGPRSFTFEEEWVRSTSHIQDRENGTMRSEARIHIIRSSKSTAELLELGQKALLDEVVQSVLDYFKPMPGEKRHVSALLLDSRWETTTATVSGHVAHGGAFGDLNLAVFGSHCLQSYPSGLDEVWPSLEDCTQTDVNYVANDSGLAGSSWEAATFGMASHLREVLRIFGCSDQISGIMSEESLSFNRSFTTLEPFSTRTKSRAGFVAEKDECTLHRLDALRLRFHPCFRIPTNGLFKFDDSIQAYPVDLGKLALQARSGVTHIEIWAEDDRYCNAWIGTGTERGLRNHYTLTEQDARERLPEHKRKGRIRLRVFSGGGGCLEIDDLRLLTSKTSSLKLTSGPLAQVAYRGKPVGLVDPSLTPAEVVFLSSATPPRVLLRITGHFDPVGVCGIDFAYDDGSTQTIGSGSSGIAEETFDLVTDVRRGEYLTGFYVRASTIINGIGFMTSLGKCSPVYGNPFGGTINNIVPPQGFTLCGATTSGDSYLQSFGIIITK</sequence>
<feature type="compositionally biased region" description="Polar residues" evidence="1">
    <location>
        <begin position="100"/>
        <end position="109"/>
    </location>
</feature>
<keyword evidence="4" id="KW-1185">Reference proteome</keyword>
<dbReference type="PANTHER" id="PTHR21054:SF2">
    <property type="entry name" value="MIP04191P"/>
    <property type="match status" value="1"/>
</dbReference>
<accession>A0A9P8V6N3</accession>
<dbReference type="SUPFAM" id="SSF51101">
    <property type="entry name" value="Mannose-binding lectins"/>
    <property type="match status" value="1"/>
</dbReference>
<protein>
    <submittedName>
        <fullName evidence="3">Peptidase family-domain-containing protein</fullName>
    </submittedName>
</protein>
<dbReference type="Proteomes" id="UP000770015">
    <property type="component" value="Unassembled WGS sequence"/>
</dbReference>
<dbReference type="PANTHER" id="PTHR21054">
    <property type="entry name" value="ZINC METALLOPROTEINASE-RELATED"/>
    <property type="match status" value="1"/>
</dbReference>